<dbReference type="PANTHER" id="PTHR32060">
    <property type="entry name" value="TAIL-SPECIFIC PROTEASE"/>
    <property type="match status" value="1"/>
</dbReference>
<evidence type="ECO:0000313" key="3">
    <source>
        <dbReference type="EMBL" id="OIN57698.1"/>
    </source>
</evidence>
<dbReference type="InterPro" id="IPR029045">
    <property type="entry name" value="ClpP/crotonase-like_dom_sf"/>
</dbReference>
<dbReference type="EMBL" id="MORL01000010">
    <property type="protein sequence ID" value="OIN57698.1"/>
    <property type="molecule type" value="Genomic_DNA"/>
</dbReference>
<dbReference type="InterPro" id="IPR005151">
    <property type="entry name" value="Tail-specific_protease"/>
</dbReference>
<comment type="caution">
    <text evidence="3">The sequence shown here is derived from an EMBL/GenBank/DDBJ whole genome shotgun (WGS) entry which is preliminary data.</text>
</comment>
<keyword evidence="4" id="KW-1185">Reference proteome</keyword>
<evidence type="ECO:0000313" key="4">
    <source>
        <dbReference type="Proteomes" id="UP000181790"/>
    </source>
</evidence>
<dbReference type="GO" id="GO:0006508">
    <property type="term" value="P:proteolysis"/>
    <property type="evidence" value="ECO:0007669"/>
    <property type="project" value="InterPro"/>
</dbReference>
<dbReference type="Pfam" id="PF03572">
    <property type="entry name" value="Peptidase_S41"/>
    <property type="match status" value="1"/>
</dbReference>
<dbReference type="GO" id="GO:0007165">
    <property type="term" value="P:signal transduction"/>
    <property type="evidence" value="ECO:0007669"/>
    <property type="project" value="TreeGrafter"/>
</dbReference>
<dbReference type="PANTHER" id="PTHR32060:SF30">
    <property type="entry name" value="CARBOXY-TERMINAL PROCESSING PROTEASE CTPA"/>
    <property type="match status" value="1"/>
</dbReference>
<protein>
    <submittedName>
        <fullName evidence="3">Peptidase S41</fullName>
    </submittedName>
</protein>
<keyword evidence="1" id="KW-0732">Signal</keyword>
<reference evidence="3 4" key="1">
    <citation type="submission" date="2016-10" db="EMBL/GenBank/DDBJ databases">
        <title>Arsenicibacter rosenii gen. nov., sp. nov., an efficient arsenic-methylating bacterium isolated from an arsenic-contaminated paddy soil.</title>
        <authorList>
            <person name="Huang K."/>
        </authorList>
    </citation>
    <scope>NUCLEOTIDE SEQUENCE [LARGE SCALE GENOMIC DNA]</scope>
    <source>
        <strain evidence="3 4">SM-1</strain>
    </source>
</reference>
<dbReference type="Gene3D" id="3.90.226.10">
    <property type="entry name" value="2-enoyl-CoA Hydratase, Chain A, domain 1"/>
    <property type="match status" value="1"/>
</dbReference>
<accession>A0A1S2VIM3</accession>
<feature type="chain" id="PRO_5010349583" evidence="1">
    <location>
        <begin position="23"/>
        <end position="497"/>
    </location>
</feature>
<dbReference type="OrthoDB" id="5480566at2"/>
<dbReference type="Proteomes" id="UP000181790">
    <property type="component" value="Unassembled WGS sequence"/>
</dbReference>
<proteinExistence type="predicted"/>
<dbReference type="AlphaFoldDB" id="A0A1S2VIM3"/>
<dbReference type="GO" id="GO:0004175">
    <property type="term" value="F:endopeptidase activity"/>
    <property type="evidence" value="ECO:0007669"/>
    <property type="project" value="TreeGrafter"/>
</dbReference>
<name>A0A1S2VIM3_9BACT</name>
<sequence>MNFVKLLLLFSWICVMGMSAQAQILSPQAAREDMAFLKHKLDAYHPGVGYYTPLARYEYLYDSLYNTLTASTDYLTFFQRVTPLVNSLKDGHTNLNHRRQYINKQTLYIPFYLRSVEDRYYVTHNMAADTSIRRGSEVLTINGRTMKDLHQILMDSDHSGSDGDNLTGRRQWSLYQFADYYATWFGTADSVVITYRLPADTLARQRTIKGVSLTQFRNTFYKRYRAEADRRPNLSVRIVDSLTRTAVLRVSTFMSPKKHDPFQLAFKRKLKKSFADIKAAGIENLIVDLQNNGGGLVLNSARLLQYWMPKSYRMMEKEHMKRAARAELVTRWNPFSMLDFHLHYKADGQGGFASRAHNRLYSPRKKLAFKGNLYFLMNGASFSATTSVLAKSLDAGVGTFVGEACGGAYWGDFAGQFKTVTLPNSRLQVRIPLKKLTHAVVAENANGFTVEPDFSAQRTYQDVLSGNDYMTRTALELIRKGTVARKPGTFRSFQASR</sequence>
<feature type="domain" description="Tail specific protease" evidence="2">
    <location>
        <begin position="245"/>
        <end position="453"/>
    </location>
</feature>
<dbReference type="RefSeq" id="WP_071504640.1">
    <property type="nucleotide sequence ID" value="NZ_MORL01000010.1"/>
</dbReference>
<feature type="signal peptide" evidence="1">
    <location>
        <begin position="1"/>
        <end position="22"/>
    </location>
</feature>
<organism evidence="3 4">
    <name type="scientific">Arsenicibacter rosenii</name>
    <dbReference type="NCBI Taxonomy" id="1750698"/>
    <lineage>
        <taxon>Bacteria</taxon>
        <taxon>Pseudomonadati</taxon>
        <taxon>Bacteroidota</taxon>
        <taxon>Cytophagia</taxon>
        <taxon>Cytophagales</taxon>
        <taxon>Spirosomataceae</taxon>
        <taxon>Arsenicibacter</taxon>
    </lineage>
</organism>
<dbReference type="Gene3D" id="2.30.42.10">
    <property type="match status" value="1"/>
</dbReference>
<evidence type="ECO:0000259" key="2">
    <source>
        <dbReference type="Pfam" id="PF03572"/>
    </source>
</evidence>
<dbReference type="GO" id="GO:0008236">
    <property type="term" value="F:serine-type peptidase activity"/>
    <property type="evidence" value="ECO:0007669"/>
    <property type="project" value="InterPro"/>
</dbReference>
<dbReference type="SUPFAM" id="SSF52096">
    <property type="entry name" value="ClpP/crotonase"/>
    <property type="match status" value="1"/>
</dbReference>
<dbReference type="GO" id="GO:0030288">
    <property type="term" value="C:outer membrane-bounded periplasmic space"/>
    <property type="evidence" value="ECO:0007669"/>
    <property type="project" value="TreeGrafter"/>
</dbReference>
<gene>
    <name evidence="3" type="ORF">BLX24_18295</name>
</gene>
<dbReference type="InterPro" id="IPR036034">
    <property type="entry name" value="PDZ_sf"/>
</dbReference>
<evidence type="ECO:0000256" key="1">
    <source>
        <dbReference type="SAM" id="SignalP"/>
    </source>
</evidence>